<dbReference type="InterPro" id="IPR036942">
    <property type="entry name" value="Beta-barrel_TonB_sf"/>
</dbReference>
<evidence type="ECO:0000256" key="1">
    <source>
        <dbReference type="ARBA" id="ARBA00004571"/>
    </source>
</evidence>
<dbReference type="InterPro" id="IPR012910">
    <property type="entry name" value="Plug_dom"/>
</dbReference>
<dbReference type="EMBL" id="CADIKR010000005">
    <property type="protein sequence ID" value="CAB3895927.1"/>
    <property type="molecule type" value="Genomic_DNA"/>
</dbReference>
<dbReference type="RefSeq" id="WP_233462021.1">
    <property type="nucleotide sequence ID" value="NZ_CADIKR010000005.1"/>
</dbReference>
<keyword evidence="8 13" id="KW-0798">TonB box</keyword>
<dbReference type="Gene3D" id="3.55.50.30">
    <property type="match status" value="1"/>
</dbReference>
<proteinExistence type="inferred from homology"/>
<dbReference type="Gene3D" id="2.170.130.10">
    <property type="entry name" value="TonB-dependent receptor, plug domain"/>
    <property type="match status" value="1"/>
</dbReference>
<evidence type="ECO:0000256" key="6">
    <source>
        <dbReference type="ARBA" id="ARBA00022692"/>
    </source>
</evidence>
<dbReference type="PROSITE" id="PS52016">
    <property type="entry name" value="TONB_DEPENDENT_REC_3"/>
    <property type="match status" value="1"/>
</dbReference>
<keyword evidence="3 12" id="KW-0813">Transport</keyword>
<keyword evidence="9 12" id="KW-0472">Membrane</keyword>
<name>A0ABM8LI66_9BURK</name>
<evidence type="ECO:0000256" key="9">
    <source>
        <dbReference type="ARBA" id="ARBA00023136"/>
    </source>
</evidence>
<keyword evidence="10 16" id="KW-0675">Receptor</keyword>
<evidence type="ECO:0000313" key="16">
    <source>
        <dbReference type="EMBL" id="CAB3895927.1"/>
    </source>
</evidence>
<evidence type="ECO:0000313" key="17">
    <source>
        <dbReference type="Proteomes" id="UP000507140"/>
    </source>
</evidence>
<dbReference type="SUPFAM" id="SSF56935">
    <property type="entry name" value="Porins"/>
    <property type="match status" value="1"/>
</dbReference>
<evidence type="ECO:0000256" key="13">
    <source>
        <dbReference type="RuleBase" id="RU003357"/>
    </source>
</evidence>
<evidence type="ECO:0000256" key="11">
    <source>
        <dbReference type="ARBA" id="ARBA00023237"/>
    </source>
</evidence>
<dbReference type="InterPro" id="IPR039426">
    <property type="entry name" value="TonB-dep_rcpt-like"/>
</dbReference>
<keyword evidence="14" id="KW-0732">Signal</keyword>
<dbReference type="PANTHER" id="PTHR32552:SF74">
    <property type="entry name" value="HYDROXAMATE SIDEROPHORE RECEPTOR FHUE"/>
    <property type="match status" value="1"/>
</dbReference>
<evidence type="ECO:0000259" key="15">
    <source>
        <dbReference type="SMART" id="SM00965"/>
    </source>
</evidence>
<evidence type="ECO:0000256" key="4">
    <source>
        <dbReference type="ARBA" id="ARBA00022452"/>
    </source>
</evidence>
<evidence type="ECO:0000256" key="7">
    <source>
        <dbReference type="ARBA" id="ARBA00023004"/>
    </source>
</evidence>
<dbReference type="InterPro" id="IPR000531">
    <property type="entry name" value="Beta-barrel_TonB"/>
</dbReference>
<comment type="subcellular location">
    <subcellularLocation>
        <location evidence="1 12">Cell outer membrane</location>
        <topology evidence="1 12">Multi-pass membrane protein</topology>
    </subcellularLocation>
</comment>
<sequence length="828" mass="89549">MKTYRHPAAAAPGARACLRACPTPSLAVLLPLAAALGLAALSASPATVRAQTAPATNAPSAASRVYAIAPGTLNDTLAEFARQAGISLAYSASQLNGIRSAGLNGQYGVADGLRALLSGTGYRAVIVDGGIRIEAEPPSAASTLAPVLVTGVFNATTEGSNSYAARAATIGKTEEALKDIPQSVTVITRRRMDDQNLSTISEVLENTTGVTISEVADGGRNFYSRGFKITNIQYDGVPLSRSFYAVGNSFTGSTAYLDRVEVLRGAQGLMEGAGQPGGSVNLVRKRPTAETQVLMEARAGSWDHVGGMLDAGGALNADGSLRARAVLDYDTKGSFIDVVKERNTNLYVALDYDVSPRTTVGAGVLVSRLRSTPFFGGLPRYSDGRSLGLKRSTFLGADWNQWDRDETQVFADLTHRFNSDWRLNIAGTYVKETSLTSALDATGAVDPVTLMGPMRNAWNYDKSAEHFGFDANVNGRFTTWGMAQDLTVGVSMSRLKSTDRIEYASNYLPLDVFNPDPHVPKPDSFPDSQRLSRYDPHVQKGIYAQLRSSLTDDLTLVSGGRFSWFESRYTTQAATWSDVSTAKASAEFTPFVGLVYALTPQWSAYASYADIFEPQTATTLDGSILKPIVGANYEVGIKGELMDGRLNTSFAVYRIDQKNRAVQDYEAGPVCNGGYCSRAAGKVRSQGFEAEMSGELAPGLQVAAGYTFNSNKYLSDPEREGQTFSEETPRHMLRVWSEYRLPGDLNRLSVGAGVNWQSALTNTISNVRRPSYSVWNARVAYDLTSHWTAAVNVNNLFDKVYYEYPGYLENRNNYGAPRSVLLTLRGRF</sequence>
<dbReference type="InterPro" id="IPR037066">
    <property type="entry name" value="Plug_dom_sf"/>
</dbReference>
<dbReference type="Proteomes" id="UP000507140">
    <property type="component" value="Unassembled WGS sequence"/>
</dbReference>
<evidence type="ECO:0000256" key="12">
    <source>
        <dbReference type="PROSITE-ProRule" id="PRU01360"/>
    </source>
</evidence>
<keyword evidence="5" id="KW-0406">Ion transport</keyword>
<dbReference type="Pfam" id="PF00593">
    <property type="entry name" value="TonB_dep_Rec_b-barrel"/>
    <property type="match status" value="1"/>
</dbReference>
<keyword evidence="11 12" id="KW-0998">Cell outer membrane</keyword>
<dbReference type="PANTHER" id="PTHR32552">
    <property type="entry name" value="FERRICHROME IRON RECEPTOR-RELATED"/>
    <property type="match status" value="1"/>
</dbReference>
<reference evidence="16 17" key="1">
    <citation type="submission" date="2020-04" db="EMBL/GenBank/DDBJ databases">
        <authorList>
            <person name="De Canck E."/>
        </authorList>
    </citation>
    <scope>NUCLEOTIDE SEQUENCE [LARGE SCALE GENOMIC DNA]</scope>
    <source>
        <strain evidence="16 17">LMG 3415</strain>
    </source>
</reference>
<accession>A0ABM8LI66</accession>
<protein>
    <submittedName>
        <fullName evidence="16">Fe(3+)-pyochelin receptor</fullName>
    </submittedName>
</protein>
<dbReference type="SMART" id="SM00965">
    <property type="entry name" value="STN"/>
    <property type="match status" value="1"/>
</dbReference>
<evidence type="ECO:0000256" key="3">
    <source>
        <dbReference type="ARBA" id="ARBA00022448"/>
    </source>
</evidence>
<keyword evidence="5" id="KW-0410">Iron transport</keyword>
<feature type="chain" id="PRO_5045508402" evidence="14">
    <location>
        <begin position="28"/>
        <end position="828"/>
    </location>
</feature>
<evidence type="ECO:0000256" key="14">
    <source>
        <dbReference type="SAM" id="SignalP"/>
    </source>
</evidence>
<keyword evidence="17" id="KW-1185">Reference proteome</keyword>
<keyword evidence="7" id="KW-0408">Iron</keyword>
<feature type="domain" description="Secretin/TonB short N-terminal" evidence="15">
    <location>
        <begin position="86"/>
        <end position="136"/>
    </location>
</feature>
<comment type="caution">
    <text evidence="16">The sequence shown here is derived from an EMBL/GenBank/DDBJ whole genome shotgun (WGS) entry which is preliminary data.</text>
</comment>
<dbReference type="CDD" id="cd01347">
    <property type="entry name" value="ligand_gated_channel"/>
    <property type="match status" value="1"/>
</dbReference>
<comment type="similarity">
    <text evidence="2 12 13">Belongs to the TonB-dependent receptor family.</text>
</comment>
<dbReference type="InterPro" id="IPR011662">
    <property type="entry name" value="Secretin/TonB_short_N"/>
</dbReference>
<feature type="signal peptide" evidence="14">
    <location>
        <begin position="1"/>
        <end position="27"/>
    </location>
</feature>
<keyword evidence="6 12" id="KW-0812">Transmembrane</keyword>
<dbReference type="InterPro" id="IPR010105">
    <property type="entry name" value="TonB_sidphr_rcpt"/>
</dbReference>
<evidence type="ECO:0000256" key="8">
    <source>
        <dbReference type="ARBA" id="ARBA00023077"/>
    </source>
</evidence>
<dbReference type="Pfam" id="PF07660">
    <property type="entry name" value="STN"/>
    <property type="match status" value="1"/>
</dbReference>
<keyword evidence="4 12" id="KW-1134">Transmembrane beta strand</keyword>
<evidence type="ECO:0000256" key="2">
    <source>
        <dbReference type="ARBA" id="ARBA00009810"/>
    </source>
</evidence>
<dbReference type="Gene3D" id="2.40.170.20">
    <property type="entry name" value="TonB-dependent receptor, beta-barrel domain"/>
    <property type="match status" value="1"/>
</dbReference>
<dbReference type="Pfam" id="PF07715">
    <property type="entry name" value="Plug"/>
    <property type="match status" value="1"/>
</dbReference>
<evidence type="ECO:0000256" key="10">
    <source>
        <dbReference type="ARBA" id="ARBA00023170"/>
    </source>
</evidence>
<gene>
    <name evidence="16" type="primary">fptA_2</name>
    <name evidence="16" type="ORF">LMG3415_04212</name>
</gene>
<evidence type="ECO:0000256" key="5">
    <source>
        <dbReference type="ARBA" id="ARBA00022496"/>
    </source>
</evidence>
<dbReference type="NCBIfam" id="TIGR01783">
    <property type="entry name" value="TonB-siderophor"/>
    <property type="match status" value="1"/>
</dbReference>
<organism evidence="16 17">
    <name type="scientific">Achromobacter mucicolens</name>
    <dbReference type="NCBI Taxonomy" id="1389922"/>
    <lineage>
        <taxon>Bacteria</taxon>
        <taxon>Pseudomonadati</taxon>
        <taxon>Pseudomonadota</taxon>
        <taxon>Betaproteobacteria</taxon>
        <taxon>Burkholderiales</taxon>
        <taxon>Alcaligenaceae</taxon>
        <taxon>Achromobacter</taxon>
    </lineage>
</organism>